<dbReference type="GO" id="GO:0016791">
    <property type="term" value="F:phosphatase activity"/>
    <property type="evidence" value="ECO:0007669"/>
    <property type="project" value="TreeGrafter"/>
</dbReference>
<keyword evidence="2" id="KW-0472">Membrane</keyword>
<feature type="transmembrane region" description="Helical" evidence="2">
    <location>
        <begin position="166"/>
        <end position="184"/>
    </location>
</feature>
<reference evidence="4" key="1">
    <citation type="submission" date="2020-01" db="EMBL/GenBank/DDBJ databases">
        <authorList>
            <person name="Meier V. D."/>
            <person name="Meier V D."/>
        </authorList>
    </citation>
    <scope>NUCLEOTIDE SEQUENCE</scope>
    <source>
        <strain evidence="4">HLG_WM_MAG_05</strain>
    </source>
</reference>
<feature type="transmembrane region" description="Helical" evidence="2">
    <location>
        <begin position="114"/>
        <end position="134"/>
    </location>
</feature>
<dbReference type="Gene3D" id="3.60.40.10">
    <property type="entry name" value="PPM-type phosphatase domain"/>
    <property type="match status" value="1"/>
</dbReference>
<dbReference type="EMBL" id="CACVAU010000005">
    <property type="protein sequence ID" value="CAA6801962.1"/>
    <property type="molecule type" value="Genomic_DNA"/>
</dbReference>
<organism evidence="4">
    <name type="scientific">uncultured Sulfurovum sp</name>
    <dbReference type="NCBI Taxonomy" id="269237"/>
    <lineage>
        <taxon>Bacteria</taxon>
        <taxon>Pseudomonadati</taxon>
        <taxon>Campylobacterota</taxon>
        <taxon>Epsilonproteobacteria</taxon>
        <taxon>Campylobacterales</taxon>
        <taxon>Sulfurovaceae</taxon>
        <taxon>Sulfurovum</taxon>
        <taxon>environmental samples</taxon>
    </lineage>
</organism>
<evidence type="ECO:0000256" key="2">
    <source>
        <dbReference type="SAM" id="Phobius"/>
    </source>
</evidence>
<dbReference type="Pfam" id="PF07228">
    <property type="entry name" value="SpoIIE"/>
    <property type="match status" value="1"/>
</dbReference>
<dbReference type="AlphaFoldDB" id="A0A6S6SF84"/>
<gene>
    <name evidence="4" type="ORF">HELGO_WM28869</name>
</gene>
<accession>A0A6S6SF84</accession>
<evidence type="ECO:0000313" key="4">
    <source>
        <dbReference type="EMBL" id="CAA6801962.1"/>
    </source>
</evidence>
<feature type="transmembrane region" description="Helical" evidence="2">
    <location>
        <begin position="46"/>
        <end position="66"/>
    </location>
</feature>
<keyword evidence="2" id="KW-1133">Transmembrane helix</keyword>
<sequence>MVQTLRHFNYSSEQIGLLLNSKSGTFGVNFLVPIVFFAVYVMSIPFLYIFTWLCLQLIVFFIRIWISKKGLKAIDELDKKAIKKYFSYYLGTIFLNSLLWGSVSILVLEYTDQFFFLLYLVLLFGLASAGSFTIGIFFHAIMIFLVNTLGLAALVSFYYSSMPIDYIFSILMLVYFFFVLKASFRNHSFIVKNIEQKEQITKSHNLIKESIEYAALIQKAMLPPKKILEDYFQDHFIYLKQRDVVGGDFYSVIPLNKDELLVMVFDGVGHGVSGAFMTMLIKSTEHQIITELHHNRLKPSPAFILARFNILIKSMTEEQCDKKVMIGFDGGILYFNKKESMVNYAGAKMPLYVIKNNRLSTYKGNRKGIGFIRTAITQVFTEYEIGIGSDTKFYLATDGILDQDTEGGTQFGKKRLEDFLLLHHRKTFIEQYKNLKDELEQFVGTQAQLDDSTILGFSLK</sequence>
<protein>
    <submittedName>
        <fullName evidence="4">Response regulator containing a CheY-like receiver domain and an HD-GYP domain</fullName>
    </submittedName>
</protein>
<keyword evidence="2" id="KW-0812">Transmembrane</keyword>
<dbReference type="InterPro" id="IPR036457">
    <property type="entry name" value="PPM-type-like_dom_sf"/>
</dbReference>
<feature type="transmembrane region" description="Helical" evidence="2">
    <location>
        <begin position="21"/>
        <end position="40"/>
    </location>
</feature>
<evidence type="ECO:0000256" key="1">
    <source>
        <dbReference type="ARBA" id="ARBA00022801"/>
    </source>
</evidence>
<feature type="transmembrane region" description="Helical" evidence="2">
    <location>
        <begin position="86"/>
        <end position="108"/>
    </location>
</feature>
<name>A0A6S6SF84_9BACT</name>
<keyword evidence="1" id="KW-0378">Hydrolase</keyword>
<dbReference type="InterPro" id="IPR001932">
    <property type="entry name" value="PPM-type_phosphatase-like_dom"/>
</dbReference>
<evidence type="ECO:0000259" key="3">
    <source>
        <dbReference type="SMART" id="SM00331"/>
    </source>
</evidence>
<dbReference type="PANTHER" id="PTHR43156:SF9">
    <property type="entry name" value="HAMP DOMAIN-CONTAINING PROTEIN"/>
    <property type="match status" value="1"/>
</dbReference>
<dbReference type="PANTHER" id="PTHR43156">
    <property type="entry name" value="STAGE II SPORULATION PROTEIN E-RELATED"/>
    <property type="match status" value="1"/>
</dbReference>
<dbReference type="SMART" id="SM00331">
    <property type="entry name" value="PP2C_SIG"/>
    <property type="match status" value="1"/>
</dbReference>
<feature type="domain" description="PPM-type phosphatase" evidence="3">
    <location>
        <begin position="232"/>
        <end position="459"/>
    </location>
</feature>
<dbReference type="InterPro" id="IPR052016">
    <property type="entry name" value="Bact_Sigma-Reg"/>
</dbReference>
<proteinExistence type="predicted"/>
<feature type="transmembrane region" description="Helical" evidence="2">
    <location>
        <begin position="141"/>
        <end position="160"/>
    </location>
</feature>